<dbReference type="Proteomes" id="UP000199639">
    <property type="component" value="Unassembled WGS sequence"/>
</dbReference>
<protein>
    <recommendedName>
        <fullName evidence="1">ApeA N-terminal domain-containing protein</fullName>
    </recommendedName>
</protein>
<reference evidence="2 4" key="1">
    <citation type="submission" date="2016-10" db="EMBL/GenBank/DDBJ databases">
        <authorList>
            <person name="Varghese N."/>
            <person name="Submissions S."/>
        </authorList>
    </citation>
    <scope>NUCLEOTIDE SEQUENCE [LARGE SCALE GENOMIC DNA]</scope>
    <source>
        <strain evidence="2 4">CGMCC 1.11215</strain>
    </source>
</reference>
<dbReference type="InterPro" id="IPR041223">
    <property type="entry name" value="ApeA_NTD"/>
</dbReference>
<dbReference type="Proteomes" id="UP000298252">
    <property type="component" value="Unassembled WGS sequence"/>
</dbReference>
<feature type="domain" description="ApeA N-terminal" evidence="1">
    <location>
        <begin position="62"/>
        <end position="242"/>
    </location>
</feature>
<gene>
    <name evidence="3" type="ORF">E3O21_05665</name>
    <name evidence="2" type="ORF">SAMN05216368_1228</name>
</gene>
<evidence type="ECO:0000259" key="1">
    <source>
        <dbReference type="Pfam" id="PF18862"/>
    </source>
</evidence>
<dbReference type="EMBL" id="SOFD01000011">
    <property type="protein sequence ID" value="TFB78518.1"/>
    <property type="molecule type" value="Genomic_DNA"/>
</dbReference>
<organism evidence="2 4">
    <name type="scientific">Cryobacterium flavum</name>
    <dbReference type="NCBI Taxonomy" id="1424659"/>
    <lineage>
        <taxon>Bacteria</taxon>
        <taxon>Bacillati</taxon>
        <taxon>Actinomycetota</taxon>
        <taxon>Actinomycetes</taxon>
        <taxon>Micrococcales</taxon>
        <taxon>Microbacteriaceae</taxon>
        <taxon>Cryobacterium</taxon>
    </lineage>
</organism>
<evidence type="ECO:0000313" key="3">
    <source>
        <dbReference type="EMBL" id="TFB78518.1"/>
    </source>
</evidence>
<dbReference type="RefSeq" id="WP_092342405.1">
    <property type="nucleotide sequence ID" value="NZ_FNIB01000022.1"/>
</dbReference>
<evidence type="ECO:0000313" key="2">
    <source>
        <dbReference type="EMBL" id="SDO53424.1"/>
    </source>
</evidence>
<proteinExistence type="predicted"/>
<name>A0A4V3I979_9MICO</name>
<dbReference type="Pfam" id="PF18862">
    <property type="entry name" value="ApeA_NTD1"/>
    <property type="match status" value="1"/>
</dbReference>
<keyword evidence="5" id="KW-1185">Reference proteome</keyword>
<dbReference type="AlphaFoldDB" id="A0A4V3I979"/>
<sequence>MGMRRLEFGDSLSGLLIDGDADTPYVGAAFQLTLDKGVTVDVPFLSNRSVAQFGHVQAWFTDQAPPTNMLFLTSEGTISLFDIAWSGHSENWGGRRASIGSLRPALTVLGDRDGALADPLVMSEMQSRLDGLNEWSRLSAVSSDRETDEEGLIQSVTLLLHRDDGITWQQGDATMTIRAGWYYSPDQDGYGRKTIVDDNVHIESTFGSGPTPFWGHFVEQRKVANLMVFLFGRPLSFREHKLRDDLFASRMMDGRIHAHPLTEIISRHTYQERRTEVPSKKDLGHPIAHMAQIGAEGLATWSEKYETWERFILPSVSVLGRPGRFIEDVVISTSMSMEAAGGILGECAGERVTWSRGRISRPTTATYVYRCLDALAVLWPERIRDRVGLSRAIANNYNDVKHFDRGEFPDHDESYVVSEVNQMIVRLLAIYITGRSEELLSSYREGNNLYMIKQVLDGYGLRVDETGRWHRDTDDVPSDQ</sequence>
<evidence type="ECO:0000313" key="5">
    <source>
        <dbReference type="Proteomes" id="UP000298252"/>
    </source>
</evidence>
<reference evidence="3 5" key="2">
    <citation type="submission" date="2019-03" db="EMBL/GenBank/DDBJ databases">
        <title>Genomics of glacier-inhabiting Cryobacterium strains.</title>
        <authorList>
            <person name="Liu Q."/>
            <person name="Xin Y.-H."/>
        </authorList>
    </citation>
    <scope>NUCLEOTIDE SEQUENCE [LARGE SCALE GENOMIC DNA]</scope>
    <source>
        <strain evidence="3 5">Hh8</strain>
    </source>
</reference>
<evidence type="ECO:0000313" key="4">
    <source>
        <dbReference type="Proteomes" id="UP000199639"/>
    </source>
</evidence>
<accession>A0A4V3I979</accession>
<dbReference type="EMBL" id="FNIB01000022">
    <property type="protein sequence ID" value="SDO53424.1"/>
    <property type="molecule type" value="Genomic_DNA"/>
</dbReference>